<reference evidence="1" key="1">
    <citation type="journal article" date="2023" name="Insect Mol. Biol.">
        <title>Genome sequencing provides insights into the evolution of gene families encoding plant cell wall-degrading enzymes in longhorned beetles.</title>
        <authorList>
            <person name="Shin N.R."/>
            <person name="Okamura Y."/>
            <person name="Kirsch R."/>
            <person name="Pauchet Y."/>
        </authorList>
    </citation>
    <scope>NUCLEOTIDE SEQUENCE</scope>
    <source>
        <strain evidence="1">MMC_N1</strain>
    </source>
</reference>
<dbReference type="EMBL" id="JAPWTJ010001430">
    <property type="protein sequence ID" value="KAJ8971810.1"/>
    <property type="molecule type" value="Genomic_DNA"/>
</dbReference>
<accession>A0ABQ9J2D2</accession>
<name>A0ABQ9J2D2_9CUCU</name>
<evidence type="ECO:0000313" key="2">
    <source>
        <dbReference type="Proteomes" id="UP001162164"/>
    </source>
</evidence>
<organism evidence="1 2">
    <name type="scientific">Molorchus minor</name>
    <dbReference type="NCBI Taxonomy" id="1323400"/>
    <lineage>
        <taxon>Eukaryota</taxon>
        <taxon>Metazoa</taxon>
        <taxon>Ecdysozoa</taxon>
        <taxon>Arthropoda</taxon>
        <taxon>Hexapoda</taxon>
        <taxon>Insecta</taxon>
        <taxon>Pterygota</taxon>
        <taxon>Neoptera</taxon>
        <taxon>Endopterygota</taxon>
        <taxon>Coleoptera</taxon>
        <taxon>Polyphaga</taxon>
        <taxon>Cucujiformia</taxon>
        <taxon>Chrysomeloidea</taxon>
        <taxon>Cerambycidae</taxon>
        <taxon>Lamiinae</taxon>
        <taxon>Monochamini</taxon>
        <taxon>Molorchus</taxon>
    </lineage>
</organism>
<dbReference type="InterPro" id="IPR052329">
    <property type="entry name" value="CIMIP2C"/>
</dbReference>
<comment type="caution">
    <text evidence="1">The sequence shown here is derived from an EMBL/GenBank/DDBJ whole genome shotgun (WGS) entry which is preliminary data.</text>
</comment>
<dbReference type="PANTHER" id="PTHR34924">
    <property type="entry name" value="UPF0573 PROTEIN C2ORF70"/>
    <property type="match status" value="1"/>
</dbReference>
<sequence length="183" mass="21367">MASYPPKIEAIFMGAPPPLKVEYGNTRNDYFQQYRNDVIARMTVPRYEWGDLPISYTPHPDASVFGKKQEQYLKLPPSQFSMLDRARQQEVDNFYVLCQHHRDQYRDYSGSLHAIDYFKTADYAYQCPTDPTSKYLKIPEYYLKYKQPTVLPLTLERSLKAPSLPARALTGVYNPSSDITYKR</sequence>
<protein>
    <submittedName>
        <fullName evidence="1">Uncharacterized protein</fullName>
    </submittedName>
</protein>
<dbReference type="Proteomes" id="UP001162164">
    <property type="component" value="Unassembled WGS sequence"/>
</dbReference>
<dbReference type="PANTHER" id="PTHR34924:SF1">
    <property type="entry name" value="PROTEIN FAM166C"/>
    <property type="match status" value="1"/>
</dbReference>
<keyword evidence="2" id="KW-1185">Reference proteome</keyword>
<gene>
    <name evidence="1" type="ORF">NQ317_004840</name>
</gene>
<proteinExistence type="predicted"/>
<evidence type="ECO:0000313" key="1">
    <source>
        <dbReference type="EMBL" id="KAJ8971810.1"/>
    </source>
</evidence>